<dbReference type="PANTHER" id="PTHR30535:SF34">
    <property type="entry name" value="MOLYBDATE-BINDING PROTEIN MOLA"/>
    <property type="match status" value="1"/>
</dbReference>
<dbReference type="KEGG" id="lut:Lupro_01465"/>
<reference evidence="3" key="1">
    <citation type="submission" date="2015-12" db="EMBL/GenBank/DDBJ databases">
        <title>Complete genome sequence of Lutibacter profundus strain LP1.</title>
        <authorList>
            <person name="Wissuwa J."/>
            <person name="Le Moine Bauer S."/>
            <person name="Stokke R."/>
            <person name="Dahle H."/>
            <person name="Steen I.H."/>
        </authorList>
    </citation>
    <scope>NUCLEOTIDE SEQUENCE [LARGE SCALE GENOMIC DNA]</scope>
    <source>
        <strain evidence="3">LP1</strain>
    </source>
</reference>
<evidence type="ECO:0000313" key="2">
    <source>
        <dbReference type="EMBL" id="AMC10005.1"/>
    </source>
</evidence>
<dbReference type="PROSITE" id="PS50983">
    <property type="entry name" value="FE_B12_PBP"/>
    <property type="match status" value="1"/>
</dbReference>
<organism evidence="2 3">
    <name type="scientific">Lutibacter profundi</name>
    <dbReference type="NCBI Taxonomy" id="1622118"/>
    <lineage>
        <taxon>Bacteria</taxon>
        <taxon>Pseudomonadati</taxon>
        <taxon>Bacteroidota</taxon>
        <taxon>Flavobacteriia</taxon>
        <taxon>Flavobacteriales</taxon>
        <taxon>Flavobacteriaceae</taxon>
        <taxon>Lutibacter</taxon>
    </lineage>
</organism>
<dbReference type="Proteomes" id="UP000059672">
    <property type="component" value="Chromosome"/>
</dbReference>
<name>A0A0X8G4Q8_9FLAO</name>
<dbReference type="SUPFAM" id="SSF53807">
    <property type="entry name" value="Helical backbone' metal receptor"/>
    <property type="match status" value="1"/>
</dbReference>
<dbReference type="PANTHER" id="PTHR30535">
    <property type="entry name" value="VITAMIN B12-BINDING PROTEIN"/>
    <property type="match status" value="1"/>
</dbReference>
<dbReference type="OrthoDB" id="9812528at2"/>
<dbReference type="InterPro" id="IPR002491">
    <property type="entry name" value="ABC_transptr_periplasmic_BD"/>
</dbReference>
<dbReference type="GO" id="GO:0071281">
    <property type="term" value="P:cellular response to iron ion"/>
    <property type="evidence" value="ECO:0007669"/>
    <property type="project" value="TreeGrafter"/>
</dbReference>
<dbReference type="Gene3D" id="3.40.50.1980">
    <property type="entry name" value="Nitrogenase molybdenum iron protein domain"/>
    <property type="match status" value="2"/>
</dbReference>
<reference evidence="2 3" key="2">
    <citation type="journal article" date="2016" name="Int. J. Syst. Evol. Microbiol.">
        <title>Lutibacter profundi sp. nov., isolated from a deep-sea hydrothermal system on the Arctic Mid-Ocean Ridge and emended description of the genus Lutibacter.</title>
        <authorList>
            <person name="Le Moine Bauer S."/>
            <person name="Roalkvam I."/>
            <person name="Steen I.H."/>
            <person name="Dahle H."/>
        </authorList>
    </citation>
    <scope>NUCLEOTIDE SEQUENCE [LARGE SCALE GENOMIC DNA]</scope>
    <source>
        <strain evidence="2 3">LP1</strain>
    </source>
</reference>
<feature type="domain" description="Fe/B12 periplasmic-binding" evidence="1">
    <location>
        <begin position="92"/>
        <end position="364"/>
    </location>
</feature>
<dbReference type="Pfam" id="PF01497">
    <property type="entry name" value="Peripla_BP_2"/>
    <property type="match status" value="1"/>
</dbReference>
<dbReference type="STRING" id="1622118.Lupro_01465"/>
<sequence>MKLFVIKFLTSIFFLLLIYSCKKNENKNSFNGENTVDNAIKYAKGFEIKHYKKYTKLSIKAPYQNSKETFEYILTDSLGKKQLNTLKTPLQSIVVTSTTHIPMLELLGVETKLVGFPNTKYISSKKTRVLIKNGDIKELGNEENINTELLLELQPDAVIGFSITSNNKMFNIIQKFGIPVLLNGDWLEETPLGRAEWIKFFGVLFNKEREADSIFKNIEKNYLNAKSIALKAEKIPTIISGGLFKDIWNLPAGNSFEATFLQDANTNYLWKNSKGKGSLSLNIENVFEKGKDAELWISPSYYKTMEQLKNANSIYAKFNAFQHHNIFTFVNKKGEKGGVLYFELAPARPDLVLKDIIKMAHPELLKDYEFTFYEKLK</sequence>
<protein>
    <submittedName>
        <fullName evidence="2">ABC transporter substrate-binding protein</fullName>
    </submittedName>
</protein>
<dbReference type="PATRIC" id="fig|1622118.3.peg.299"/>
<evidence type="ECO:0000259" key="1">
    <source>
        <dbReference type="PROSITE" id="PS50983"/>
    </source>
</evidence>
<evidence type="ECO:0000313" key="3">
    <source>
        <dbReference type="Proteomes" id="UP000059672"/>
    </source>
</evidence>
<dbReference type="AlphaFoldDB" id="A0A0X8G4Q8"/>
<dbReference type="RefSeq" id="WP_068205723.1">
    <property type="nucleotide sequence ID" value="NZ_CP013355.1"/>
</dbReference>
<dbReference type="EMBL" id="CP013355">
    <property type="protein sequence ID" value="AMC10005.1"/>
    <property type="molecule type" value="Genomic_DNA"/>
</dbReference>
<accession>A0A0X8G4Q8</accession>
<proteinExistence type="predicted"/>
<dbReference type="InterPro" id="IPR050902">
    <property type="entry name" value="ABC_Transporter_SBP"/>
</dbReference>
<dbReference type="PROSITE" id="PS51257">
    <property type="entry name" value="PROKAR_LIPOPROTEIN"/>
    <property type="match status" value="1"/>
</dbReference>
<gene>
    <name evidence="2" type="ORF">Lupro_01465</name>
</gene>
<keyword evidence="3" id="KW-1185">Reference proteome</keyword>